<dbReference type="GeneTree" id="ENSGT01100000263585"/>
<name>A0A3Q3CZ04_HAPBU</name>
<sequence>MADPGPGQPGKALAGIVIKLTATQQEQLSYLDSSTPAFTNSIRHSSTRRVNHGHESDEAQVLSGEVHFISIKSKSLWELVIRQVTVMVEVEPRVSTASKFFTRQFFLAIRLAVRVRHTYRQFRF</sequence>
<evidence type="ECO:0000313" key="2">
    <source>
        <dbReference type="Proteomes" id="UP000264840"/>
    </source>
</evidence>
<dbReference type="AlphaFoldDB" id="A0A3Q3CZ04"/>
<evidence type="ECO:0000313" key="1">
    <source>
        <dbReference type="Ensembl" id="ENSHBUP00000033963.1"/>
    </source>
</evidence>
<reference evidence="1" key="1">
    <citation type="submission" date="2025-08" db="UniProtKB">
        <authorList>
            <consortium name="Ensembl"/>
        </authorList>
    </citation>
    <scope>IDENTIFICATION</scope>
</reference>
<proteinExistence type="predicted"/>
<dbReference type="Proteomes" id="UP000264840">
    <property type="component" value="Unplaced"/>
</dbReference>
<dbReference type="OMA" id="RHTESTC"/>
<organism evidence="1 2">
    <name type="scientific">Haplochromis burtoni</name>
    <name type="common">Burton's mouthbrooder</name>
    <name type="synonym">Chromis burtoni</name>
    <dbReference type="NCBI Taxonomy" id="8153"/>
    <lineage>
        <taxon>Eukaryota</taxon>
        <taxon>Metazoa</taxon>
        <taxon>Chordata</taxon>
        <taxon>Craniata</taxon>
        <taxon>Vertebrata</taxon>
        <taxon>Euteleostomi</taxon>
        <taxon>Actinopterygii</taxon>
        <taxon>Neopterygii</taxon>
        <taxon>Teleostei</taxon>
        <taxon>Neoteleostei</taxon>
        <taxon>Acanthomorphata</taxon>
        <taxon>Ovalentaria</taxon>
        <taxon>Cichlomorphae</taxon>
        <taxon>Cichliformes</taxon>
        <taxon>Cichlidae</taxon>
        <taxon>African cichlids</taxon>
        <taxon>Pseudocrenilabrinae</taxon>
        <taxon>Haplochromini</taxon>
        <taxon>Haplochromis</taxon>
    </lineage>
</organism>
<keyword evidence="2" id="KW-1185">Reference proteome</keyword>
<accession>A0A3Q3CZ04</accession>
<reference evidence="1" key="2">
    <citation type="submission" date="2025-09" db="UniProtKB">
        <authorList>
            <consortium name="Ensembl"/>
        </authorList>
    </citation>
    <scope>IDENTIFICATION</scope>
</reference>
<protein>
    <submittedName>
        <fullName evidence="1">Uncharacterized protein</fullName>
    </submittedName>
</protein>
<dbReference type="Ensembl" id="ENSHBUT00000028292.1">
    <property type="protein sequence ID" value="ENSHBUP00000033963.1"/>
    <property type="gene ID" value="ENSHBUG00000021193.1"/>
</dbReference>